<accession>A0A873WD80</accession>
<protein>
    <submittedName>
        <fullName evidence="1">Uncharacterized protein</fullName>
    </submittedName>
</protein>
<dbReference type="InterPro" id="IPR057119">
    <property type="entry name" value="Phage_TTP_14"/>
</dbReference>
<reference evidence="1 2" key="1">
    <citation type="submission" date="2020-07" db="EMBL/GenBank/DDBJ databases">
        <title>Complete genome sequence of Klebsiella pneumoniae phage Miami.</title>
        <authorList>
            <person name="Mora D.A."/>
            <person name="Lessor L."/>
            <person name="Gill J."/>
            <person name="Liu M."/>
        </authorList>
    </citation>
    <scope>NUCLEOTIDE SEQUENCE [LARGE SCALE GENOMIC DNA]</scope>
</reference>
<dbReference type="EMBL" id="MT701590">
    <property type="protein sequence ID" value="QPB09340.1"/>
    <property type="molecule type" value="Genomic_DNA"/>
</dbReference>
<keyword evidence="2" id="KW-1185">Reference proteome</keyword>
<evidence type="ECO:0000313" key="1">
    <source>
        <dbReference type="EMBL" id="QPB09340.1"/>
    </source>
</evidence>
<evidence type="ECO:0000313" key="2">
    <source>
        <dbReference type="Proteomes" id="UP000662782"/>
    </source>
</evidence>
<proteinExistence type="predicted"/>
<dbReference type="Pfam" id="PF23806">
    <property type="entry name" value="Phage_TTP_14"/>
    <property type="match status" value="1"/>
</dbReference>
<dbReference type="Proteomes" id="UP000662782">
    <property type="component" value="Segment"/>
</dbReference>
<sequence length="298" mass="32810">MSSNTPFRNTSTLVPGSSEWYSAFGVGDRPVLNGPQGGQYGWAPNIANMVSEHPHIQQQTWCFCISTPALFSRMPAGNILHSLAKSWFETRSREITGLSERIETEFAEQRFSGRVFSVPSGGTRTLGVINHAGVDIEGEVYTNLHRSWSLYGLNDPDLGHPRAVILDDPGDLLIDQISCANIYLEPTRNMRDVAHAALAVGIMPRNTVEIQMRRNKDEAGQMRDINMEYTGLIDFDTQAAKEIARSFLSKLPMYNPAGRGAESGFLQPTAILQSLTDSGTLAAMTREAAKVTAPEYML</sequence>
<gene>
    <name evidence="1" type="ORF">CPT_Miami_245</name>
</gene>
<name>A0A873WD80_9CAUD</name>
<organism evidence="1 2">
    <name type="scientific">Klebsiella phage Miami</name>
    <dbReference type="NCBI Taxonomy" id="2767581"/>
    <lineage>
        <taxon>Viruses</taxon>
        <taxon>Duplodnaviria</taxon>
        <taxon>Heunggongvirae</taxon>
        <taxon>Uroviricota</taxon>
        <taxon>Caudoviricetes</taxon>
        <taxon>Chimalliviridae</taxon>
        <taxon>Miamivirus</taxon>
        <taxon>Miamivirus miami</taxon>
    </lineage>
</organism>